<gene>
    <name evidence="14" type="primary">serB</name>
    <name evidence="14" type="ORF">ACFP85_04070</name>
</gene>
<evidence type="ECO:0000256" key="1">
    <source>
        <dbReference type="ARBA" id="ARBA00001946"/>
    </source>
</evidence>
<evidence type="ECO:0000256" key="10">
    <source>
        <dbReference type="ARBA" id="ARBA00023299"/>
    </source>
</evidence>
<keyword evidence="9" id="KW-0460">Magnesium</keyword>
<dbReference type="InterPro" id="IPR004469">
    <property type="entry name" value="PSP"/>
</dbReference>
<protein>
    <recommendedName>
        <fullName evidence="5">Phosphoserine phosphatase</fullName>
        <ecNumber evidence="4">3.1.3.3</ecNumber>
    </recommendedName>
    <alternativeName>
        <fullName evidence="11">O-phosphoserine phosphohydrolase</fullName>
    </alternativeName>
</protein>
<evidence type="ECO:0000256" key="13">
    <source>
        <dbReference type="ARBA" id="ARBA00048523"/>
    </source>
</evidence>
<dbReference type="NCBIfam" id="TIGR01488">
    <property type="entry name" value="HAD-SF-IB"/>
    <property type="match status" value="1"/>
</dbReference>
<dbReference type="InterPro" id="IPR036412">
    <property type="entry name" value="HAD-like_sf"/>
</dbReference>
<evidence type="ECO:0000256" key="11">
    <source>
        <dbReference type="ARBA" id="ARBA00031693"/>
    </source>
</evidence>
<comment type="cofactor">
    <cofactor evidence="1">
        <name>Mg(2+)</name>
        <dbReference type="ChEBI" id="CHEBI:18420"/>
    </cofactor>
</comment>
<dbReference type="EMBL" id="JBHSUS010000001">
    <property type="protein sequence ID" value="MFC6439324.1"/>
    <property type="molecule type" value="Genomic_DNA"/>
</dbReference>
<proteinExistence type="inferred from homology"/>
<organism evidence="14 15">
    <name type="scientific">Pseudobowmanella zhangzhouensis</name>
    <dbReference type="NCBI Taxonomy" id="1537679"/>
    <lineage>
        <taxon>Bacteria</taxon>
        <taxon>Pseudomonadati</taxon>
        <taxon>Pseudomonadota</taxon>
        <taxon>Gammaproteobacteria</taxon>
        <taxon>Alteromonadales</taxon>
        <taxon>Alteromonadaceae</taxon>
    </lineage>
</organism>
<dbReference type="NCBIfam" id="TIGR00338">
    <property type="entry name" value="serB"/>
    <property type="match status" value="1"/>
</dbReference>
<evidence type="ECO:0000256" key="7">
    <source>
        <dbReference type="ARBA" id="ARBA00022723"/>
    </source>
</evidence>
<comment type="similarity">
    <text evidence="3">Belongs to the HAD-like hydrolase superfamily. SerB family.</text>
</comment>
<comment type="caution">
    <text evidence="14">The sequence shown here is derived from an EMBL/GenBank/DDBJ whole genome shotgun (WGS) entry which is preliminary data.</text>
</comment>
<dbReference type="SUPFAM" id="SSF56784">
    <property type="entry name" value="HAD-like"/>
    <property type="match status" value="1"/>
</dbReference>
<dbReference type="CDD" id="cd07500">
    <property type="entry name" value="HAD_PSP"/>
    <property type="match status" value="1"/>
</dbReference>
<dbReference type="RefSeq" id="WP_131257381.1">
    <property type="nucleotide sequence ID" value="NZ_JBHSUS010000001.1"/>
</dbReference>
<dbReference type="InterPro" id="IPR023214">
    <property type="entry name" value="HAD_sf"/>
</dbReference>
<reference evidence="15" key="1">
    <citation type="journal article" date="2019" name="Int. J. Syst. Evol. Microbiol.">
        <title>The Global Catalogue of Microorganisms (GCM) 10K type strain sequencing project: providing services to taxonomists for standard genome sequencing and annotation.</title>
        <authorList>
            <consortium name="The Broad Institute Genomics Platform"/>
            <consortium name="The Broad Institute Genome Sequencing Center for Infectious Disease"/>
            <person name="Wu L."/>
            <person name="Ma J."/>
        </authorList>
    </citation>
    <scope>NUCLEOTIDE SEQUENCE [LARGE SCALE GENOMIC DNA]</scope>
    <source>
        <strain evidence="15">CGMCC 1.16031</strain>
    </source>
</reference>
<accession>A0ABW1XKY2</accession>
<evidence type="ECO:0000256" key="8">
    <source>
        <dbReference type="ARBA" id="ARBA00022801"/>
    </source>
</evidence>
<evidence type="ECO:0000313" key="15">
    <source>
        <dbReference type="Proteomes" id="UP001596364"/>
    </source>
</evidence>
<dbReference type="PANTHER" id="PTHR43344">
    <property type="entry name" value="PHOSPHOSERINE PHOSPHATASE"/>
    <property type="match status" value="1"/>
</dbReference>
<dbReference type="EC" id="3.1.3.3" evidence="4"/>
<dbReference type="GO" id="GO:0016787">
    <property type="term" value="F:hydrolase activity"/>
    <property type="evidence" value="ECO:0007669"/>
    <property type="project" value="UniProtKB-KW"/>
</dbReference>
<evidence type="ECO:0000256" key="5">
    <source>
        <dbReference type="ARBA" id="ARBA00015196"/>
    </source>
</evidence>
<evidence type="ECO:0000313" key="14">
    <source>
        <dbReference type="EMBL" id="MFC6439324.1"/>
    </source>
</evidence>
<keyword evidence="10" id="KW-0718">Serine biosynthesis</keyword>
<dbReference type="InterPro" id="IPR050582">
    <property type="entry name" value="HAD-like_SerB"/>
</dbReference>
<evidence type="ECO:0000256" key="2">
    <source>
        <dbReference type="ARBA" id="ARBA00005135"/>
    </source>
</evidence>
<comment type="catalytic activity">
    <reaction evidence="12">
        <text>O-phospho-L-serine + H2O = L-serine + phosphate</text>
        <dbReference type="Rhea" id="RHEA:21208"/>
        <dbReference type="ChEBI" id="CHEBI:15377"/>
        <dbReference type="ChEBI" id="CHEBI:33384"/>
        <dbReference type="ChEBI" id="CHEBI:43474"/>
        <dbReference type="ChEBI" id="CHEBI:57524"/>
        <dbReference type="EC" id="3.1.3.3"/>
    </reaction>
</comment>
<sequence length="333" mass="35865">MASYSVSALHWQSAGYFLSQFDATRTYQFCAEREITALRCEKQTIRLVIAAPALSLDKLYKVLVGLGLEASRCVWHPSAFNAQTQTQAAIVYLPQDINLDKSTVTQTAQAHRAEIALLSQGPRITQPGLLVMDMDSTMIACECIDDIAALAGVGPQVSEVTELAMQGKLDFAQSLRQRVACLQGAPQSILETVRDALPIMPGMMVLLNSLKQANWKVALASGGFTYFADHLRERLELDAAEANVLGIENGKLTGEVIGRIVDANVKAHTVSSLAAQFSLPMTQTVAMGDGANDLTMMGVAGLGVAFHAKPVVQEKAAASIRFNSLDTLLHYLV</sequence>
<evidence type="ECO:0000256" key="9">
    <source>
        <dbReference type="ARBA" id="ARBA00022842"/>
    </source>
</evidence>
<dbReference type="Pfam" id="PF00702">
    <property type="entry name" value="Hydrolase"/>
    <property type="match status" value="1"/>
</dbReference>
<name>A0ABW1XKY2_9ALTE</name>
<evidence type="ECO:0000256" key="3">
    <source>
        <dbReference type="ARBA" id="ARBA00009184"/>
    </source>
</evidence>
<evidence type="ECO:0000256" key="4">
    <source>
        <dbReference type="ARBA" id="ARBA00012640"/>
    </source>
</evidence>
<dbReference type="PANTHER" id="PTHR43344:SF2">
    <property type="entry name" value="PHOSPHOSERINE PHOSPHATASE"/>
    <property type="match status" value="1"/>
</dbReference>
<dbReference type="Gene3D" id="3.40.50.1000">
    <property type="entry name" value="HAD superfamily/HAD-like"/>
    <property type="match status" value="1"/>
</dbReference>
<dbReference type="Proteomes" id="UP001596364">
    <property type="component" value="Unassembled WGS sequence"/>
</dbReference>
<keyword evidence="6" id="KW-0028">Amino-acid biosynthesis</keyword>
<evidence type="ECO:0000256" key="12">
    <source>
        <dbReference type="ARBA" id="ARBA00048138"/>
    </source>
</evidence>
<comment type="catalytic activity">
    <reaction evidence="13">
        <text>O-phospho-D-serine + H2O = D-serine + phosphate</text>
        <dbReference type="Rhea" id="RHEA:24873"/>
        <dbReference type="ChEBI" id="CHEBI:15377"/>
        <dbReference type="ChEBI" id="CHEBI:35247"/>
        <dbReference type="ChEBI" id="CHEBI:43474"/>
        <dbReference type="ChEBI" id="CHEBI:58680"/>
        <dbReference type="EC" id="3.1.3.3"/>
    </reaction>
</comment>
<dbReference type="SFLD" id="SFLDG01137">
    <property type="entry name" value="C1.6.1:_Phosphoserine_Phosphat"/>
    <property type="match status" value="1"/>
</dbReference>
<dbReference type="SFLD" id="SFLDG01136">
    <property type="entry name" value="C1.6:_Phosphoserine_Phosphatas"/>
    <property type="match status" value="1"/>
</dbReference>
<evidence type="ECO:0000256" key="6">
    <source>
        <dbReference type="ARBA" id="ARBA00022605"/>
    </source>
</evidence>
<dbReference type="SFLD" id="SFLDF00029">
    <property type="entry name" value="phosphoserine_phosphatase"/>
    <property type="match status" value="1"/>
</dbReference>
<comment type="pathway">
    <text evidence="2">Amino-acid biosynthesis; L-serine biosynthesis; L-serine from 3-phospho-D-glycerate: step 3/3.</text>
</comment>
<keyword evidence="15" id="KW-1185">Reference proteome</keyword>
<keyword evidence="8 14" id="KW-0378">Hydrolase</keyword>
<keyword evidence="7" id="KW-0479">Metal-binding</keyword>
<dbReference type="SFLD" id="SFLDS00003">
    <property type="entry name" value="Haloacid_Dehalogenase"/>
    <property type="match status" value="1"/>
</dbReference>